<accession>A0A238U4C7</accession>
<dbReference type="KEGG" id="tje:TJEJU_0156"/>
<name>A0A238U4C7_9FLAO</name>
<dbReference type="AlphaFoldDB" id="A0A238U4C7"/>
<proteinExistence type="predicted"/>
<evidence type="ECO:0000313" key="1">
    <source>
        <dbReference type="EMBL" id="SNR13962.1"/>
    </source>
</evidence>
<dbReference type="RefSeq" id="WP_157730036.1">
    <property type="nucleotide sequence ID" value="NZ_LT899436.1"/>
</dbReference>
<reference evidence="1 2" key="1">
    <citation type="submission" date="2017-07" db="EMBL/GenBank/DDBJ databases">
        <authorList>
            <person name="Sun Z.S."/>
            <person name="Albrecht U."/>
            <person name="Echele G."/>
            <person name="Lee C.C."/>
        </authorList>
    </citation>
    <scope>NUCLEOTIDE SEQUENCE [LARGE SCALE GENOMIC DNA]</scope>
    <source>
        <strain evidence="2">type strain: KCTC 22618</strain>
    </source>
</reference>
<evidence type="ECO:0000313" key="2">
    <source>
        <dbReference type="Proteomes" id="UP000215214"/>
    </source>
</evidence>
<dbReference type="Proteomes" id="UP000215214">
    <property type="component" value="Chromosome TJEJU"/>
</dbReference>
<sequence length="49" mass="5879">MKGTLLEANEFINNFTKKLREKNITHQFEWSEVDENDEEVGEEYEISFP</sequence>
<keyword evidence="2" id="KW-1185">Reference proteome</keyword>
<gene>
    <name evidence="1" type="ORF">TJEJU_0156</name>
</gene>
<protein>
    <submittedName>
        <fullName evidence="1">Uncharacterized protein</fullName>
    </submittedName>
</protein>
<organism evidence="1 2">
    <name type="scientific">Tenacibaculum jejuense</name>
    <dbReference type="NCBI Taxonomy" id="584609"/>
    <lineage>
        <taxon>Bacteria</taxon>
        <taxon>Pseudomonadati</taxon>
        <taxon>Bacteroidota</taxon>
        <taxon>Flavobacteriia</taxon>
        <taxon>Flavobacteriales</taxon>
        <taxon>Flavobacteriaceae</taxon>
        <taxon>Tenacibaculum</taxon>
    </lineage>
</organism>
<dbReference type="EMBL" id="LT899436">
    <property type="protein sequence ID" value="SNR13962.1"/>
    <property type="molecule type" value="Genomic_DNA"/>
</dbReference>